<dbReference type="GO" id="GO:0005737">
    <property type="term" value="C:cytoplasm"/>
    <property type="evidence" value="ECO:0007669"/>
    <property type="project" value="UniProtKB-SubCell"/>
</dbReference>
<dbReference type="Ensembl" id="ENSEBUT00000028191.1">
    <property type="protein sequence ID" value="ENSEBUP00000027615.1"/>
    <property type="gene ID" value="ENSEBUG00000016908.1"/>
</dbReference>
<reference evidence="9" key="2">
    <citation type="submission" date="2025-09" db="UniProtKB">
        <authorList>
            <consortium name="Ensembl"/>
        </authorList>
    </citation>
    <scope>IDENTIFICATION</scope>
</reference>
<comment type="subcellular location">
    <subcellularLocation>
        <location evidence="1">Cytoplasm</location>
    </subcellularLocation>
</comment>
<dbReference type="GeneTree" id="ENSGT00940000173983"/>
<evidence type="ECO:0000256" key="8">
    <source>
        <dbReference type="ARBA" id="ARBA00032129"/>
    </source>
</evidence>
<dbReference type="GO" id="GO:0016209">
    <property type="term" value="F:antioxidant activity"/>
    <property type="evidence" value="ECO:0007669"/>
    <property type="project" value="UniProtKB-KW"/>
</dbReference>
<keyword evidence="10" id="KW-1185">Reference proteome</keyword>
<keyword evidence="3" id="KW-0049">Antioxidant</keyword>
<dbReference type="OMA" id="IYLYSCT"/>
<accession>A0A8C4RAD9</accession>
<evidence type="ECO:0000256" key="3">
    <source>
        <dbReference type="ARBA" id="ARBA00022862"/>
    </source>
</evidence>
<evidence type="ECO:0000256" key="6">
    <source>
        <dbReference type="ARBA" id="ARBA00023849"/>
    </source>
</evidence>
<dbReference type="PANTHER" id="PTHR28630">
    <property type="match status" value="1"/>
</dbReference>
<dbReference type="PANTHER" id="PTHR28630:SF31">
    <property type="entry name" value="PEROXIREDOXIN-LIKE 2A"/>
    <property type="match status" value="1"/>
</dbReference>
<evidence type="ECO:0000256" key="4">
    <source>
        <dbReference type="ARBA" id="ARBA00023284"/>
    </source>
</evidence>
<protein>
    <recommendedName>
        <fullName evidence="6">Peroxiredoxin-like 2A</fullName>
    </recommendedName>
    <alternativeName>
        <fullName evidence="8">Peroxiredoxin-like 2 activated in M-CSF stimulated monocytes</fullName>
    </alternativeName>
    <alternativeName>
        <fullName evidence="7">Redox-regulatory protein FAM213A</fullName>
    </alternativeName>
</protein>
<proteinExistence type="inferred from homology"/>
<keyword evidence="2" id="KW-0963">Cytoplasm</keyword>
<name>A0A8C4RAD9_EPTBU</name>
<evidence type="ECO:0000256" key="7">
    <source>
        <dbReference type="ARBA" id="ARBA00032058"/>
    </source>
</evidence>
<evidence type="ECO:0000313" key="10">
    <source>
        <dbReference type="Proteomes" id="UP000694388"/>
    </source>
</evidence>
<reference evidence="9" key="1">
    <citation type="submission" date="2025-08" db="UniProtKB">
        <authorList>
            <consortium name="Ensembl"/>
        </authorList>
    </citation>
    <scope>IDENTIFICATION</scope>
</reference>
<keyword evidence="4" id="KW-0676">Redox-active center</keyword>
<evidence type="ECO:0000313" key="9">
    <source>
        <dbReference type="Ensembl" id="ENSEBUP00000027615.1"/>
    </source>
</evidence>
<dbReference type="AlphaFoldDB" id="A0A8C4RAD9"/>
<sequence>MCFLTGVLRPDFWTGFGRTLYAGIKGNLQGEGRLLGGVFVIGPGEQGILLDHKEQKFGDEVSLTAVREAVAKIKNRSI</sequence>
<organism evidence="9 10">
    <name type="scientific">Eptatretus burgeri</name>
    <name type="common">Inshore hagfish</name>
    <dbReference type="NCBI Taxonomy" id="7764"/>
    <lineage>
        <taxon>Eukaryota</taxon>
        <taxon>Metazoa</taxon>
        <taxon>Chordata</taxon>
        <taxon>Craniata</taxon>
        <taxon>Vertebrata</taxon>
        <taxon>Cyclostomata</taxon>
        <taxon>Myxini</taxon>
        <taxon>Myxiniformes</taxon>
        <taxon>Myxinidae</taxon>
        <taxon>Eptatretinae</taxon>
        <taxon>Eptatretus</taxon>
    </lineage>
</organism>
<evidence type="ECO:0000256" key="2">
    <source>
        <dbReference type="ARBA" id="ARBA00022490"/>
    </source>
</evidence>
<dbReference type="Proteomes" id="UP000694388">
    <property type="component" value="Unplaced"/>
</dbReference>
<comment type="similarity">
    <text evidence="5">Belongs to the peroxiredoxin-like PRXL2 family. PRXL2A subfamily.</text>
</comment>
<evidence type="ECO:0000256" key="1">
    <source>
        <dbReference type="ARBA" id="ARBA00004496"/>
    </source>
</evidence>
<dbReference type="InterPro" id="IPR032801">
    <property type="entry name" value="PXL2A/B/C"/>
</dbReference>
<evidence type="ECO:0000256" key="5">
    <source>
        <dbReference type="ARBA" id="ARBA00023787"/>
    </source>
</evidence>